<proteinExistence type="predicted"/>
<reference evidence="1 2" key="1">
    <citation type="submission" date="2015-06" db="EMBL/GenBank/DDBJ databases">
        <title>Draft genome of the ant-associated black yeast Phialophora attae CBS 131958.</title>
        <authorList>
            <person name="Moreno L.F."/>
            <person name="Stielow B.J."/>
            <person name="de Hoog S."/>
            <person name="Vicente V.A."/>
            <person name="Weiss V.A."/>
            <person name="de Vries M."/>
            <person name="Cruz L.M."/>
            <person name="Souza E.M."/>
        </authorList>
    </citation>
    <scope>NUCLEOTIDE SEQUENCE [LARGE SCALE GENOMIC DNA]</scope>
    <source>
        <strain evidence="1 2">CBS 131958</strain>
    </source>
</reference>
<dbReference type="GeneID" id="28738511"/>
<name>A0A0N1HVW6_9EURO</name>
<evidence type="ECO:0000313" key="1">
    <source>
        <dbReference type="EMBL" id="KPI44114.1"/>
    </source>
</evidence>
<sequence>MSTRTGVVAGGAAGWSAAPPGRYEAYQNPPATSVFRDQNVRSGVQAYAPKQQQQVRKAPTSGFEAYNEHLAGVNPANNANFGSGPSQQRSHATNSLLIQQPFQTLPMRPPQQQPAMMVPRQQYQQQNSLLFDTNQNQTRLFFGGSNGNINGSSMLQAPRAPPASLLPMQSGNINTDSMMQAPPSLAPPPALMPGPTMANLAFSMNPPYPDSGLQGSNNNYGGGGVGGSIFFGKDVDFYTRPF</sequence>
<comment type="caution">
    <text evidence="1">The sequence shown here is derived from an EMBL/GenBank/DDBJ whole genome shotgun (WGS) entry which is preliminary data.</text>
</comment>
<dbReference type="RefSeq" id="XP_018004077.1">
    <property type="nucleotide sequence ID" value="XM_018146631.1"/>
</dbReference>
<accession>A0A0N1HVW6</accession>
<evidence type="ECO:0000313" key="2">
    <source>
        <dbReference type="Proteomes" id="UP000038010"/>
    </source>
</evidence>
<keyword evidence="2" id="KW-1185">Reference proteome</keyword>
<gene>
    <name evidence="1" type="ORF">AB675_6348</name>
</gene>
<dbReference type="VEuPathDB" id="FungiDB:AB675_6348"/>
<protein>
    <submittedName>
        <fullName evidence="1">Uncharacterized protein</fullName>
    </submittedName>
</protein>
<organism evidence="1 2">
    <name type="scientific">Cyphellophora attinorum</name>
    <dbReference type="NCBI Taxonomy" id="1664694"/>
    <lineage>
        <taxon>Eukaryota</taxon>
        <taxon>Fungi</taxon>
        <taxon>Dikarya</taxon>
        <taxon>Ascomycota</taxon>
        <taxon>Pezizomycotina</taxon>
        <taxon>Eurotiomycetes</taxon>
        <taxon>Chaetothyriomycetidae</taxon>
        <taxon>Chaetothyriales</taxon>
        <taxon>Cyphellophoraceae</taxon>
        <taxon>Cyphellophora</taxon>
    </lineage>
</organism>
<dbReference type="Proteomes" id="UP000038010">
    <property type="component" value="Unassembled WGS sequence"/>
</dbReference>
<dbReference type="AlphaFoldDB" id="A0A0N1HVW6"/>
<dbReference type="EMBL" id="LFJN01000004">
    <property type="protein sequence ID" value="KPI44114.1"/>
    <property type="molecule type" value="Genomic_DNA"/>
</dbReference>